<name>A0AAJ2BK33_9HYPH</name>
<gene>
    <name evidence="2" type="ORF">QE369_004331</name>
</gene>
<evidence type="ECO:0000313" key="2">
    <source>
        <dbReference type="EMBL" id="MDR6104134.1"/>
    </source>
</evidence>
<proteinExistence type="predicted"/>
<reference evidence="2" key="1">
    <citation type="submission" date="2023-08" db="EMBL/GenBank/DDBJ databases">
        <title>Functional and genomic diversity of the sorghum phyllosphere microbiome.</title>
        <authorList>
            <person name="Shade A."/>
        </authorList>
    </citation>
    <scope>NUCLEOTIDE SEQUENCE</scope>
    <source>
        <strain evidence="2">SORGH_AS_0974</strain>
    </source>
</reference>
<evidence type="ECO:0000313" key="3">
    <source>
        <dbReference type="Proteomes" id="UP001255601"/>
    </source>
</evidence>
<sequence>MRREVYERPKNEVEQQQLLHNLGKDMAQDYEQSTRVLTKEDMKTSRAESRGLIVFLVLVFVCFRLAVWLY</sequence>
<comment type="caution">
    <text evidence="2">The sequence shown here is derived from an EMBL/GenBank/DDBJ whole genome shotgun (WGS) entry which is preliminary data.</text>
</comment>
<evidence type="ECO:0000256" key="1">
    <source>
        <dbReference type="SAM" id="Phobius"/>
    </source>
</evidence>
<dbReference type="AlphaFoldDB" id="A0AAJ2BK33"/>
<keyword evidence="1" id="KW-1133">Transmembrane helix</keyword>
<keyword evidence="1" id="KW-0472">Membrane</keyword>
<feature type="transmembrane region" description="Helical" evidence="1">
    <location>
        <begin position="52"/>
        <end position="69"/>
    </location>
</feature>
<accession>A0AAJ2BK33</accession>
<dbReference type="RefSeq" id="WP_309772347.1">
    <property type="nucleotide sequence ID" value="NZ_JAVIZC010000003.1"/>
</dbReference>
<protein>
    <submittedName>
        <fullName evidence="2">Uncharacterized protein Smg (DUF494 family)</fullName>
    </submittedName>
</protein>
<keyword evidence="1" id="KW-0812">Transmembrane</keyword>
<dbReference type="EMBL" id="JAVIZC010000003">
    <property type="protein sequence ID" value="MDR6104134.1"/>
    <property type="molecule type" value="Genomic_DNA"/>
</dbReference>
<dbReference type="Proteomes" id="UP001255601">
    <property type="component" value="Unassembled WGS sequence"/>
</dbReference>
<organism evidence="2 3">
    <name type="scientific">Agrobacterium larrymoorei</name>
    <dbReference type="NCBI Taxonomy" id="160699"/>
    <lineage>
        <taxon>Bacteria</taxon>
        <taxon>Pseudomonadati</taxon>
        <taxon>Pseudomonadota</taxon>
        <taxon>Alphaproteobacteria</taxon>
        <taxon>Hyphomicrobiales</taxon>
        <taxon>Rhizobiaceae</taxon>
        <taxon>Rhizobium/Agrobacterium group</taxon>
        <taxon>Agrobacterium</taxon>
    </lineage>
</organism>